<gene>
    <name evidence="1" type="ORF">PGTUg99_008423</name>
</gene>
<dbReference type="EMBL" id="VDEP01000350">
    <property type="protein sequence ID" value="KAA1097183.1"/>
    <property type="molecule type" value="Genomic_DNA"/>
</dbReference>
<protein>
    <submittedName>
        <fullName evidence="1">Uncharacterized protein</fullName>
    </submittedName>
</protein>
<organism evidence="1 2">
    <name type="scientific">Puccinia graminis f. sp. tritici</name>
    <dbReference type="NCBI Taxonomy" id="56615"/>
    <lineage>
        <taxon>Eukaryota</taxon>
        <taxon>Fungi</taxon>
        <taxon>Dikarya</taxon>
        <taxon>Basidiomycota</taxon>
        <taxon>Pucciniomycotina</taxon>
        <taxon>Pucciniomycetes</taxon>
        <taxon>Pucciniales</taxon>
        <taxon>Pucciniaceae</taxon>
        <taxon>Puccinia</taxon>
    </lineage>
</organism>
<name>A0A5B0P7Z6_PUCGR</name>
<reference evidence="1 2" key="1">
    <citation type="submission" date="2019-05" db="EMBL/GenBank/DDBJ databases">
        <title>Emergence of the Ug99 lineage of the wheat stem rust pathogen through somatic hybridization.</title>
        <authorList>
            <person name="Li F."/>
            <person name="Upadhyaya N.M."/>
            <person name="Sperschneider J."/>
            <person name="Matny O."/>
            <person name="Nguyen-Phuc H."/>
            <person name="Mago R."/>
            <person name="Raley C."/>
            <person name="Miller M.E."/>
            <person name="Silverstein K.A.T."/>
            <person name="Henningsen E."/>
            <person name="Hirsch C.D."/>
            <person name="Visser B."/>
            <person name="Pretorius Z.A."/>
            <person name="Steffenson B.J."/>
            <person name="Schwessinger B."/>
            <person name="Dodds P.N."/>
            <person name="Figueroa M."/>
        </authorList>
    </citation>
    <scope>NUCLEOTIDE SEQUENCE [LARGE SCALE GENOMIC DNA]</scope>
    <source>
        <strain evidence="1 2">Ug99</strain>
    </source>
</reference>
<comment type="caution">
    <text evidence="1">The sequence shown here is derived from an EMBL/GenBank/DDBJ whole genome shotgun (WGS) entry which is preliminary data.</text>
</comment>
<sequence length="93" mass="9919">MIKLDGSLTDQCSPGYDRVFIGRLRWLALQGQPSLAGHLMSSSCLPQEQASVVDQACPPIQQQCTADAGMTVGSNGSGQRHADQFPVLACLRC</sequence>
<accession>A0A5B0P7Z6</accession>
<evidence type="ECO:0000313" key="1">
    <source>
        <dbReference type="EMBL" id="KAA1097183.1"/>
    </source>
</evidence>
<dbReference type="Proteomes" id="UP000325313">
    <property type="component" value="Unassembled WGS sequence"/>
</dbReference>
<dbReference type="AlphaFoldDB" id="A0A5B0P7Z6"/>
<proteinExistence type="predicted"/>
<evidence type="ECO:0000313" key="2">
    <source>
        <dbReference type="Proteomes" id="UP000325313"/>
    </source>
</evidence>